<dbReference type="Pfam" id="PF03466">
    <property type="entry name" value="LysR_substrate"/>
    <property type="match status" value="1"/>
</dbReference>
<dbReference type="Gene3D" id="1.10.10.10">
    <property type="entry name" value="Winged helix-like DNA-binding domain superfamily/Winged helix DNA-binding domain"/>
    <property type="match status" value="1"/>
</dbReference>
<dbReference type="RefSeq" id="WP_101534314.1">
    <property type="nucleotide sequence ID" value="NZ_JBFHIU010000049.1"/>
</dbReference>
<dbReference type="PROSITE" id="PS50931">
    <property type="entry name" value="HTH_LYSR"/>
    <property type="match status" value="1"/>
</dbReference>
<dbReference type="FunFam" id="1.10.10.10:FF:000001">
    <property type="entry name" value="LysR family transcriptional regulator"/>
    <property type="match status" value="1"/>
</dbReference>
<dbReference type="EMBL" id="PKUQ01000022">
    <property type="protein sequence ID" value="PLW77024.1"/>
    <property type="molecule type" value="Genomic_DNA"/>
</dbReference>
<keyword evidence="7" id="KW-1185">Reference proteome</keyword>
<keyword evidence="4" id="KW-0804">Transcription</keyword>
<evidence type="ECO:0000256" key="3">
    <source>
        <dbReference type="ARBA" id="ARBA00023125"/>
    </source>
</evidence>
<dbReference type="PANTHER" id="PTHR30537:SF5">
    <property type="entry name" value="HTH-TYPE TRANSCRIPTIONAL ACTIVATOR TTDR-RELATED"/>
    <property type="match status" value="1"/>
</dbReference>
<comment type="similarity">
    <text evidence="1">Belongs to the LysR transcriptional regulatory family.</text>
</comment>
<dbReference type="Gene3D" id="3.40.190.290">
    <property type="match status" value="1"/>
</dbReference>
<dbReference type="GO" id="GO:0006351">
    <property type="term" value="P:DNA-templated transcription"/>
    <property type="evidence" value="ECO:0007669"/>
    <property type="project" value="TreeGrafter"/>
</dbReference>
<feature type="domain" description="HTH lysR-type" evidence="5">
    <location>
        <begin position="13"/>
        <end position="63"/>
    </location>
</feature>
<reference evidence="6 7" key="1">
    <citation type="submission" date="2018-01" db="EMBL/GenBank/DDBJ databases">
        <title>The draft genome sequence of Cohaesibacter sp. H1304.</title>
        <authorList>
            <person name="Wang N.-N."/>
            <person name="Du Z.-J."/>
        </authorList>
    </citation>
    <scope>NUCLEOTIDE SEQUENCE [LARGE SCALE GENOMIC DNA]</scope>
    <source>
        <strain evidence="6 7">H1304</strain>
    </source>
</reference>
<dbReference type="SUPFAM" id="SSF46785">
    <property type="entry name" value="Winged helix' DNA-binding domain"/>
    <property type="match status" value="1"/>
</dbReference>
<dbReference type="PANTHER" id="PTHR30537">
    <property type="entry name" value="HTH-TYPE TRANSCRIPTIONAL REGULATOR"/>
    <property type="match status" value="1"/>
</dbReference>
<sequence length="305" mass="34017">MRNQIDLLRPAAVFASVVHHASFRSAAEALKMSAPLVSQMVSDLEARLGVQLLNRTRSSLTLTPAGQQLFDTTSSMLNLFRDGLSTISPLQLQLSGRLRICAPTTLESSGFARFLQRFTAENSDIELELDLFDELIKEPEERYDLTLRFAPLDTQLNHARLLLEVDFLLVAAPCLLNQPMTAAQLNHEEWVHSPNSPTDLVIRKLTTGETDQIRPSNHLRVSNIAMVRRLVEEGIGFGTFPDFSVQQALDSGKLVNVMPDWITGRCGLFSIIPPKQLESSAARRFVDDLDGYLKNSNQAQSAFIR</sequence>
<dbReference type="GO" id="GO:0003700">
    <property type="term" value="F:DNA-binding transcription factor activity"/>
    <property type="evidence" value="ECO:0007669"/>
    <property type="project" value="InterPro"/>
</dbReference>
<name>A0A2N5XRA3_9HYPH</name>
<keyword evidence="3" id="KW-0238">DNA-binding</keyword>
<evidence type="ECO:0000313" key="7">
    <source>
        <dbReference type="Proteomes" id="UP000234881"/>
    </source>
</evidence>
<comment type="caution">
    <text evidence="6">The sequence shown here is derived from an EMBL/GenBank/DDBJ whole genome shotgun (WGS) entry which is preliminary data.</text>
</comment>
<keyword evidence="2" id="KW-0805">Transcription regulation</keyword>
<evidence type="ECO:0000256" key="1">
    <source>
        <dbReference type="ARBA" id="ARBA00009437"/>
    </source>
</evidence>
<dbReference type="InterPro" id="IPR036390">
    <property type="entry name" value="WH_DNA-bd_sf"/>
</dbReference>
<dbReference type="SUPFAM" id="SSF53850">
    <property type="entry name" value="Periplasmic binding protein-like II"/>
    <property type="match status" value="1"/>
</dbReference>
<protein>
    <recommendedName>
        <fullName evidence="5">HTH lysR-type domain-containing protein</fullName>
    </recommendedName>
</protein>
<accession>A0A2N5XRA3</accession>
<evidence type="ECO:0000256" key="2">
    <source>
        <dbReference type="ARBA" id="ARBA00023015"/>
    </source>
</evidence>
<evidence type="ECO:0000256" key="4">
    <source>
        <dbReference type="ARBA" id="ARBA00023163"/>
    </source>
</evidence>
<dbReference type="InterPro" id="IPR005119">
    <property type="entry name" value="LysR_subst-bd"/>
</dbReference>
<evidence type="ECO:0000313" key="6">
    <source>
        <dbReference type="EMBL" id="PLW77024.1"/>
    </source>
</evidence>
<dbReference type="GO" id="GO:0043565">
    <property type="term" value="F:sequence-specific DNA binding"/>
    <property type="evidence" value="ECO:0007669"/>
    <property type="project" value="TreeGrafter"/>
</dbReference>
<evidence type="ECO:0000259" key="5">
    <source>
        <dbReference type="PROSITE" id="PS50931"/>
    </source>
</evidence>
<dbReference type="Proteomes" id="UP000234881">
    <property type="component" value="Unassembled WGS sequence"/>
</dbReference>
<dbReference type="InterPro" id="IPR036388">
    <property type="entry name" value="WH-like_DNA-bd_sf"/>
</dbReference>
<dbReference type="AlphaFoldDB" id="A0A2N5XRA3"/>
<proteinExistence type="inferred from homology"/>
<dbReference type="InterPro" id="IPR058163">
    <property type="entry name" value="LysR-type_TF_proteobact-type"/>
</dbReference>
<gene>
    <name evidence="6" type="ORF">C0081_13350</name>
</gene>
<organism evidence="6 7">
    <name type="scientific">Cohaesibacter celericrescens</name>
    <dbReference type="NCBI Taxonomy" id="2067669"/>
    <lineage>
        <taxon>Bacteria</taxon>
        <taxon>Pseudomonadati</taxon>
        <taxon>Pseudomonadota</taxon>
        <taxon>Alphaproteobacteria</taxon>
        <taxon>Hyphomicrobiales</taxon>
        <taxon>Cohaesibacteraceae</taxon>
    </lineage>
</organism>
<dbReference type="InterPro" id="IPR000847">
    <property type="entry name" value="LysR_HTH_N"/>
</dbReference>
<dbReference type="OrthoDB" id="9813056at2"/>
<dbReference type="Pfam" id="PF00126">
    <property type="entry name" value="HTH_1"/>
    <property type="match status" value="1"/>
</dbReference>